<dbReference type="Proteomes" id="UP000191691">
    <property type="component" value="Unassembled WGS sequence"/>
</dbReference>
<organism evidence="2 3">
    <name type="scientific">Penicillium nalgiovense</name>
    <dbReference type="NCBI Taxonomy" id="60175"/>
    <lineage>
        <taxon>Eukaryota</taxon>
        <taxon>Fungi</taxon>
        <taxon>Dikarya</taxon>
        <taxon>Ascomycota</taxon>
        <taxon>Pezizomycotina</taxon>
        <taxon>Eurotiomycetes</taxon>
        <taxon>Eurotiomycetidae</taxon>
        <taxon>Eurotiales</taxon>
        <taxon>Aspergillaceae</taxon>
        <taxon>Penicillium</taxon>
    </lineage>
</organism>
<dbReference type="EMBL" id="MOOB01000058">
    <property type="protein sequence ID" value="OQE77766.1"/>
    <property type="molecule type" value="Genomic_DNA"/>
</dbReference>
<feature type="region of interest" description="Disordered" evidence="1">
    <location>
        <begin position="1"/>
        <end position="100"/>
    </location>
</feature>
<evidence type="ECO:0000313" key="3">
    <source>
        <dbReference type="Proteomes" id="UP000191691"/>
    </source>
</evidence>
<proteinExistence type="predicted"/>
<comment type="caution">
    <text evidence="2">The sequence shown here is derived from an EMBL/GenBank/DDBJ whole genome shotgun (WGS) entry which is preliminary data.</text>
</comment>
<keyword evidence="3" id="KW-1185">Reference proteome</keyword>
<reference evidence="3" key="1">
    <citation type="journal article" date="2017" name="Nat. Microbiol.">
        <title>Global analysis of biosynthetic gene clusters reveals vast potential of secondary metabolite production in Penicillium species.</title>
        <authorList>
            <person name="Nielsen J.C."/>
            <person name="Grijseels S."/>
            <person name="Prigent S."/>
            <person name="Ji B."/>
            <person name="Dainat J."/>
            <person name="Nielsen K.F."/>
            <person name="Frisvad J.C."/>
            <person name="Workman M."/>
            <person name="Nielsen J."/>
        </authorList>
    </citation>
    <scope>NUCLEOTIDE SEQUENCE [LARGE SCALE GENOMIC DNA]</scope>
    <source>
        <strain evidence="3">IBT 13039</strain>
    </source>
</reference>
<evidence type="ECO:0000313" key="2">
    <source>
        <dbReference type="EMBL" id="OQE77766.1"/>
    </source>
</evidence>
<evidence type="ECO:0000256" key="1">
    <source>
        <dbReference type="SAM" id="MobiDB-lite"/>
    </source>
</evidence>
<dbReference type="AlphaFoldDB" id="A0A1V6XRV8"/>
<sequence length="363" mass="40036">MKAEETKGLAVPRLTSPVIKAMATSPDETGGLSIPLPASPVIESMPASADDTEGISIPLPASPVIESTPSSPDETEGPPTPLPASPIIEPISSPQSTPDIFEESGHQIEKAGAQLGDESLPLQFHYPVMRDALKALIDNAISVVEYGNQVLYRCGYAEVLILVEWVVPDEQLPLASQVLLKNNYPRLHTPEQKWPGYSAYSGSWETQSLMHDLDGQGWMRAHLLPLSFLGFTLKETVEVPSTFAHELPLLNPKPAHYMSSLLRHLLQLSIGDSSRSRVVKDLGGFISAYILKDGPANTTVWTYLNDPESDEDYQKRVEEGVRFMGTWDWGNIEERYLAIAERAVRDCRYIDTLTDVHEGQHTP</sequence>
<accession>A0A1V6XRV8</accession>
<name>A0A1V6XRV8_PENNA</name>
<dbReference type="OMA" id="YRCGYAE"/>
<protein>
    <submittedName>
        <fullName evidence="2">Uncharacterized protein</fullName>
    </submittedName>
</protein>
<feature type="compositionally biased region" description="Low complexity" evidence="1">
    <location>
        <begin position="85"/>
        <end position="98"/>
    </location>
</feature>
<gene>
    <name evidence="2" type="ORF">PENNAL_c0058G01271</name>
</gene>